<keyword evidence="3" id="KW-1185">Reference proteome</keyword>
<reference evidence="3" key="2">
    <citation type="submission" date="2015-01" db="EMBL/GenBank/DDBJ databases">
        <title>Evolutionary Origins and Diversification of the Mycorrhizal Mutualists.</title>
        <authorList>
            <consortium name="DOE Joint Genome Institute"/>
            <consortium name="Mycorrhizal Genomics Consortium"/>
            <person name="Kohler A."/>
            <person name="Kuo A."/>
            <person name="Nagy L.G."/>
            <person name="Floudas D."/>
            <person name="Copeland A."/>
            <person name="Barry K.W."/>
            <person name="Cichocki N."/>
            <person name="Veneault-Fourrey C."/>
            <person name="LaButti K."/>
            <person name="Lindquist E.A."/>
            <person name="Lipzen A."/>
            <person name="Lundell T."/>
            <person name="Morin E."/>
            <person name="Murat C."/>
            <person name="Riley R."/>
            <person name="Ohm R."/>
            <person name="Sun H."/>
            <person name="Tunlid A."/>
            <person name="Henrissat B."/>
            <person name="Grigoriev I.V."/>
            <person name="Hibbett D.S."/>
            <person name="Martin F."/>
        </authorList>
    </citation>
    <scope>NUCLEOTIDE SEQUENCE [LARGE SCALE GENOMIC DNA]</scope>
    <source>
        <strain evidence="3">Foug A</strain>
    </source>
</reference>
<dbReference type="EMBL" id="KN822112">
    <property type="protein sequence ID" value="KIM56663.1"/>
    <property type="molecule type" value="Genomic_DNA"/>
</dbReference>
<feature type="non-terminal residue" evidence="2">
    <location>
        <position position="1"/>
    </location>
</feature>
<name>A0A0C2Z420_9AGAM</name>
<dbReference type="HOGENOM" id="CLU_101491_0_0_1"/>
<evidence type="ECO:0000313" key="3">
    <source>
        <dbReference type="Proteomes" id="UP000053989"/>
    </source>
</evidence>
<feature type="compositionally biased region" description="Polar residues" evidence="1">
    <location>
        <begin position="112"/>
        <end position="124"/>
    </location>
</feature>
<organism evidence="2 3">
    <name type="scientific">Scleroderma citrinum Foug A</name>
    <dbReference type="NCBI Taxonomy" id="1036808"/>
    <lineage>
        <taxon>Eukaryota</taxon>
        <taxon>Fungi</taxon>
        <taxon>Dikarya</taxon>
        <taxon>Basidiomycota</taxon>
        <taxon>Agaricomycotina</taxon>
        <taxon>Agaricomycetes</taxon>
        <taxon>Agaricomycetidae</taxon>
        <taxon>Boletales</taxon>
        <taxon>Sclerodermatineae</taxon>
        <taxon>Sclerodermataceae</taxon>
        <taxon>Scleroderma</taxon>
    </lineage>
</organism>
<accession>A0A0C2Z420</accession>
<evidence type="ECO:0000313" key="2">
    <source>
        <dbReference type="EMBL" id="KIM56663.1"/>
    </source>
</evidence>
<dbReference type="InParanoid" id="A0A0C2Z420"/>
<protein>
    <submittedName>
        <fullName evidence="2">Uncharacterized protein</fullName>
    </submittedName>
</protein>
<dbReference type="STRING" id="1036808.A0A0C2Z420"/>
<dbReference type="Proteomes" id="UP000053989">
    <property type="component" value="Unassembled WGS sequence"/>
</dbReference>
<sequence>HFCSNSSEMKKMVARDFEDLLLCTIPVFDKLLPEPHNTSVTTLLFLLCHWHGLAKLHMHTDDMLELMESVTVSLGNHLRVFTTETCTAFSTKELCCETEAQIRHHGHESNHRISSSHQNNTQAASRKARTLNLQTYKLHALGDYVKTMSNSGHSSGQKTG</sequence>
<evidence type="ECO:0000256" key="1">
    <source>
        <dbReference type="SAM" id="MobiDB-lite"/>
    </source>
</evidence>
<dbReference type="OrthoDB" id="3269417at2759"/>
<gene>
    <name evidence="2" type="ORF">SCLCIDRAFT_132064</name>
</gene>
<proteinExistence type="predicted"/>
<reference evidence="2 3" key="1">
    <citation type="submission" date="2014-04" db="EMBL/GenBank/DDBJ databases">
        <authorList>
            <consortium name="DOE Joint Genome Institute"/>
            <person name="Kuo A."/>
            <person name="Kohler A."/>
            <person name="Nagy L.G."/>
            <person name="Floudas D."/>
            <person name="Copeland A."/>
            <person name="Barry K.W."/>
            <person name="Cichocki N."/>
            <person name="Veneault-Fourrey C."/>
            <person name="LaButti K."/>
            <person name="Lindquist E.A."/>
            <person name="Lipzen A."/>
            <person name="Lundell T."/>
            <person name="Morin E."/>
            <person name="Murat C."/>
            <person name="Sun H."/>
            <person name="Tunlid A."/>
            <person name="Henrissat B."/>
            <person name="Grigoriev I.V."/>
            <person name="Hibbett D.S."/>
            <person name="Martin F."/>
            <person name="Nordberg H.P."/>
            <person name="Cantor M.N."/>
            <person name="Hua S.X."/>
        </authorList>
    </citation>
    <scope>NUCLEOTIDE SEQUENCE [LARGE SCALE GENOMIC DNA]</scope>
    <source>
        <strain evidence="2 3">Foug A</strain>
    </source>
</reference>
<feature type="region of interest" description="Disordered" evidence="1">
    <location>
        <begin position="106"/>
        <end position="127"/>
    </location>
</feature>
<dbReference type="AlphaFoldDB" id="A0A0C2Z420"/>